<comment type="caution">
    <text evidence="3">The sequence shown here is derived from an EMBL/GenBank/DDBJ whole genome shotgun (WGS) entry which is preliminary data.</text>
</comment>
<evidence type="ECO:0000313" key="5">
    <source>
        <dbReference type="Proteomes" id="UP001152797"/>
    </source>
</evidence>
<accession>A0A9P1BKV0</accession>
<reference evidence="3" key="1">
    <citation type="submission" date="2022-10" db="EMBL/GenBank/DDBJ databases">
        <authorList>
            <person name="Chen Y."/>
            <person name="Dougan E. K."/>
            <person name="Chan C."/>
            <person name="Rhodes N."/>
            <person name="Thang M."/>
        </authorList>
    </citation>
    <scope>NUCLEOTIDE SEQUENCE</scope>
</reference>
<dbReference type="OrthoDB" id="436771at2759"/>
<feature type="compositionally biased region" description="Acidic residues" evidence="2">
    <location>
        <begin position="316"/>
        <end position="325"/>
    </location>
</feature>
<keyword evidence="5" id="KW-1185">Reference proteome</keyword>
<dbReference type="Proteomes" id="UP001152797">
    <property type="component" value="Unassembled WGS sequence"/>
</dbReference>
<protein>
    <submittedName>
        <fullName evidence="4">Calcium-binding protein NCS-1</fullName>
    </submittedName>
</protein>
<evidence type="ECO:0000256" key="2">
    <source>
        <dbReference type="SAM" id="MobiDB-lite"/>
    </source>
</evidence>
<dbReference type="AlphaFoldDB" id="A0A9P1BKV0"/>
<keyword evidence="1" id="KW-0175">Coiled coil</keyword>
<evidence type="ECO:0000313" key="4">
    <source>
        <dbReference type="EMBL" id="CAL4762504.1"/>
    </source>
</evidence>
<feature type="coiled-coil region" evidence="1">
    <location>
        <begin position="146"/>
        <end position="187"/>
    </location>
</feature>
<reference evidence="4 5" key="2">
    <citation type="submission" date="2024-05" db="EMBL/GenBank/DDBJ databases">
        <authorList>
            <person name="Chen Y."/>
            <person name="Shah S."/>
            <person name="Dougan E. K."/>
            <person name="Thang M."/>
            <person name="Chan C."/>
        </authorList>
    </citation>
    <scope>NUCLEOTIDE SEQUENCE [LARGE SCALE GENOMIC DNA]</scope>
</reference>
<proteinExistence type="predicted"/>
<dbReference type="EMBL" id="CAMXCT030000187">
    <property type="protein sequence ID" value="CAL4762504.1"/>
    <property type="molecule type" value="Genomic_DNA"/>
</dbReference>
<evidence type="ECO:0000256" key="1">
    <source>
        <dbReference type="SAM" id="Coils"/>
    </source>
</evidence>
<dbReference type="EMBL" id="CAMXCT020000187">
    <property type="protein sequence ID" value="CAL1128567.1"/>
    <property type="molecule type" value="Genomic_DNA"/>
</dbReference>
<evidence type="ECO:0000313" key="3">
    <source>
        <dbReference type="EMBL" id="CAI3975192.1"/>
    </source>
</evidence>
<dbReference type="EMBL" id="CAMXCT010000187">
    <property type="protein sequence ID" value="CAI3975192.1"/>
    <property type="molecule type" value="Genomic_DNA"/>
</dbReference>
<name>A0A9P1BKV0_9DINO</name>
<feature type="region of interest" description="Disordered" evidence="2">
    <location>
        <begin position="305"/>
        <end position="360"/>
    </location>
</feature>
<sequence length="360" mass="40249">MADGEDGALGPSQLHRRLKVGWVGAEFDDVLRSSMQNRLKHLREEVEALCNSLQVEAIPNGVEHHAAVAVAPAGDTEAIEGPDTKALCHGVARALRRAKRCVEAPIKSYGPSDKQINRADPPEKDEGLVMEGTTLRSTLSSLDQSLASRSKQINHLEEQLKVCEEAKEEKEVLAKVAQAKLEEMISNPNKLLEICKFHLSKRKERVERMAKDTIQQKEQAKFYQQIARQQRAFYLQSERIAAAGGRRFVSRHKAGEIALVHQPQTLAPRCRWEEDDCAEMFDVGTAVANPYVCDSWPFEPNVLAKRTPQESSMPSFEEETEEELREADRGLRTNPFRAAGLRAFPSSDEEDDVPGTARSL</sequence>
<organism evidence="3">
    <name type="scientific">Cladocopium goreaui</name>
    <dbReference type="NCBI Taxonomy" id="2562237"/>
    <lineage>
        <taxon>Eukaryota</taxon>
        <taxon>Sar</taxon>
        <taxon>Alveolata</taxon>
        <taxon>Dinophyceae</taxon>
        <taxon>Suessiales</taxon>
        <taxon>Symbiodiniaceae</taxon>
        <taxon>Cladocopium</taxon>
    </lineage>
</organism>
<gene>
    <name evidence="3" type="ORF">C1SCF055_LOCUS3543</name>
</gene>